<dbReference type="Gene3D" id="1.10.510.10">
    <property type="entry name" value="Transferase(Phosphotransferase) domain 1"/>
    <property type="match status" value="2"/>
</dbReference>
<evidence type="ECO:0000313" key="8">
    <source>
        <dbReference type="Proteomes" id="UP000620124"/>
    </source>
</evidence>
<keyword evidence="8" id="KW-1185">Reference proteome</keyword>
<feature type="compositionally biased region" description="Polar residues" evidence="5">
    <location>
        <begin position="508"/>
        <end position="522"/>
    </location>
</feature>
<dbReference type="EMBL" id="JACAZI010000004">
    <property type="protein sequence ID" value="KAF7362524.1"/>
    <property type="molecule type" value="Genomic_DNA"/>
</dbReference>
<evidence type="ECO:0000313" key="7">
    <source>
        <dbReference type="EMBL" id="KAF7362524.1"/>
    </source>
</evidence>
<dbReference type="OrthoDB" id="5966500at2759"/>
<reference evidence="7" key="1">
    <citation type="submission" date="2020-05" db="EMBL/GenBank/DDBJ databases">
        <title>Mycena genomes resolve the evolution of fungal bioluminescence.</title>
        <authorList>
            <person name="Tsai I.J."/>
        </authorList>
    </citation>
    <scope>NUCLEOTIDE SEQUENCE</scope>
    <source>
        <strain evidence="7">CCC161011</strain>
    </source>
</reference>
<feature type="domain" description="Protein kinase" evidence="6">
    <location>
        <begin position="534"/>
        <end position="803"/>
    </location>
</feature>
<dbReference type="PROSITE" id="PS50011">
    <property type="entry name" value="PROTEIN_KINASE_DOM"/>
    <property type="match status" value="2"/>
</dbReference>
<feature type="region of interest" description="Disordered" evidence="5">
    <location>
        <begin position="117"/>
        <end position="169"/>
    </location>
</feature>
<comment type="caution">
    <text evidence="7">The sequence shown here is derived from an EMBL/GenBank/DDBJ whole genome shotgun (WGS) entry which is preliminary data.</text>
</comment>
<dbReference type="GO" id="GO:0005524">
    <property type="term" value="F:ATP binding"/>
    <property type="evidence" value="ECO:0007669"/>
    <property type="project" value="UniProtKB-KW"/>
</dbReference>
<dbReference type="Pfam" id="PF07714">
    <property type="entry name" value="PK_Tyr_Ser-Thr"/>
    <property type="match status" value="1"/>
</dbReference>
<organism evidence="7 8">
    <name type="scientific">Mycena venus</name>
    <dbReference type="NCBI Taxonomy" id="2733690"/>
    <lineage>
        <taxon>Eukaryota</taxon>
        <taxon>Fungi</taxon>
        <taxon>Dikarya</taxon>
        <taxon>Basidiomycota</taxon>
        <taxon>Agaricomycotina</taxon>
        <taxon>Agaricomycetes</taxon>
        <taxon>Agaricomycetidae</taxon>
        <taxon>Agaricales</taxon>
        <taxon>Marasmiineae</taxon>
        <taxon>Mycenaceae</taxon>
        <taxon>Mycena</taxon>
    </lineage>
</organism>
<dbReference type="GO" id="GO:0004674">
    <property type="term" value="F:protein serine/threonine kinase activity"/>
    <property type="evidence" value="ECO:0007669"/>
    <property type="project" value="TreeGrafter"/>
</dbReference>
<dbReference type="InterPro" id="IPR000719">
    <property type="entry name" value="Prot_kinase_dom"/>
</dbReference>
<evidence type="ECO:0000256" key="1">
    <source>
        <dbReference type="ARBA" id="ARBA00022679"/>
    </source>
</evidence>
<dbReference type="Proteomes" id="UP000620124">
    <property type="component" value="Unassembled WGS sequence"/>
</dbReference>
<dbReference type="PROSITE" id="PS00108">
    <property type="entry name" value="PROTEIN_KINASE_ST"/>
    <property type="match status" value="1"/>
</dbReference>
<name>A0A8H6YQ68_9AGAR</name>
<dbReference type="PANTHER" id="PTHR44329:SF288">
    <property type="entry name" value="MITOGEN-ACTIVATED PROTEIN KINASE KINASE KINASE 20"/>
    <property type="match status" value="1"/>
</dbReference>
<evidence type="ECO:0000256" key="5">
    <source>
        <dbReference type="SAM" id="MobiDB-lite"/>
    </source>
</evidence>
<accession>A0A8H6YQ68</accession>
<dbReference type="Pfam" id="PF00069">
    <property type="entry name" value="Pkinase"/>
    <property type="match status" value="1"/>
</dbReference>
<dbReference type="InterPro" id="IPR001245">
    <property type="entry name" value="Ser-Thr/Tyr_kinase_cat_dom"/>
</dbReference>
<dbReference type="InterPro" id="IPR051681">
    <property type="entry name" value="Ser/Thr_Kinases-Pseudokinases"/>
</dbReference>
<keyword evidence="2" id="KW-0547">Nucleotide-binding</keyword>
<evidence type="ECO:0000256" key="2">
    <source>
        <dbReference type="ARBA" id="ARBA00022741"/>
    </source>
</evidence>
<feature type="compositionally biased region" description="Basic and acidic residues" evidence="5">
    <location>
        <begin position="123"/>
        <end position="135"/>
    </location>
</feature>
<sequence>MKRGKGFEPAPPRATTSTTLDDHYYQPEPVAAKGCLNCRSRGIEQECDGRRPCSCCISGFVNRLEETGKRSWFTFFRSPMPVPLLTCAYPDDPLAPYHAPWWRVGRESWLNDLQPRTTRRTSFHSETDDNGRSFHSEPYSGSSWLNGISEAESDDQDPTSAFTPAASGPGSNFPGYDRFTHQVILNELDLTGRVVNLEKYPFDSGGVADIYRAKLKGRHAQGGSAGLFQGLNSVSGRRVAVKIFRRMHFEPETLEQTSKTLYEEARIWRRLDHPNILPFLGISLDLGLSPALVSPLCAAGSIMKHLQHEPRDLVHRLQMVIGVAKGMTYLHSNGIIHGNLCTKKVLVDDDRSPVICGYGMSKAVPQPSSTNSVFSGSIRFSAPESFGLEAGASNTGIRTISGDVYAFAMVALEIFSGLEPYHHLSTEHAVFMHVLRGDRPIRTLDEQAVTTRIWRFLTLLWNQNPSLRPEMPDVVQSLISLRDDGEMDGDDLDFAPNEPAPLIENYETASSGEETSDGSLPSIQGRDLKGRITQDDPYPFTGGGNSNIYRGKLVRSDGRKIRVAIKMIRVSDDGSGQMEEVQRRLRREVDVWSRLKHKNVLRFIGMSVDLAPWPALISPFYKFGHVGTYVRKHPLANRKHLVLGVASGLQYLHSRDIIHGDLKVQNVLVTKRGAPCICDFGISKIISPRGNTMSSVGTAPYMAPELFFVVDGTGQDESPSTTKCSDVYSFALLVLEILTSEPPKGRPAKPIVTAKILQDLRPKREDYDQNQLRPEIGDVLRELYEINFQSDFTDENVMPHHCIK</sequence>
<dbReference type="AlphaFoldDB" id="A0A8H6YQ68"/>
<feature type="domain" description="Protein kinase" evidence="6">
    <location>
        <begin position="196"/>
        <end position="481"/>
    </location>
</feature>
<keyword evidence="1" id="KW-0808">Transferase</keyword>
<keyword evidence="3 7" id="KW-0418">Kinase</keyword>
<feature type="region of interest" description="Disordered" evidence="5">
    <location>
        <begin position="508"/>
        <end position="527"/>
    </location>
</feature>
<dbReference type="PANTHER" id="PTHR44329">
    <property type="entry name" value="SERINE/THREONINE-PROTEIN KINASE TNNI3K-RELATED"/>
    <property type="match status" value="1"/>
</dbReference>
<evidence type="ECO:0000259" key="6">
    <source>
        <dbReference type="PROSITE" id="PS50011"/>
    </source>
</evidence>
<dbReference type="SUPFAM" id="SSF56112">
    <property type="entry name" value="Protein kinase-like (PK-like)"/>
    <property type="match status" value="2"/>
</dbReference>
<proteinExistence type="predicted"/>
<protein>
    <submittedName>
        <fullName evidence="7">TKL/TKL-ccin protein kinase</fullName>
    </submittedName>
</protein>
<dbReference type="SMART" id="SM00220">
    <property type="entry name" value="S_TKc"/>
    <property type="match status" value="2"/>
</dbReference>
<gene>
    <name evidence="7" type="ORF">MVEN_00600300</name>
</gene>
<feature type="region of interest" description="Disordered" evidence="5">
    <location>
        <begin position="1"/>
        <end position="21"/>
    </location>
</feature>
<keyword evidence="4" id="KW-0067">ATP-binding</keyword>
<dbReference type="InterPro" id="IPR011009">
    <property type="entry name" value="Kinase-like_dom_sf"/>
</dbReference>
<evidence type="ECO:0000256" key="3">
    <source>
        <dbReference type="ARBA" id="ARBA00022777"/>
    </source>
</evidence>
<dbReference type="InterPro" id="IPR008271">
    <property type="entry name" value="Ser/Thr_kinase_AS"/>
</dbReference>
<evidence type="ECO:0000256" key="4">
    <source>
        <dbReference type="ARBA" id="ARBA00022840"/>
    </source>
</evidence>